<dbReference type="STRING" id="39482.ERS852491_04863"/>
<dbReference type="RefSeq" id="WP_025656175.1">
    <property type="nucleotide sequence ID" value="NZ_BAAACT010000034.1"/>
</dbReference>
<evidence type="ECO:0000313" key="1">
    <source>
        <dbReference type="EMBL" id="CUP32606.1"/>
    </source>
</evidence>
<evidence type="ECO:0008006" key="3">
    <source>
        <dbReference type="Google" id="ProtNLM"/>
    </source>
</evidence>
<proteinExistence type="predicted"/>
<name>A0A174MBI0_9FIRM</name>
<dbReference type="OrthoDB" id="9797806at2"/>
<protein>
    <recommendedName>
        <fullName evidence="3">Ribosomal-protein-alanine N-acetyltransferase</fullName>
    </recommendedName>
</protein>
<reference evidence="1 2" key="1">
    <citation type="submission" date="2015-09" db="EMBL/GenBank/DDBJ databases">
        <authorList>
            <consortium name="Pathogen Informatics"/>
        </authorList>
    </citation>
    <scope>NUCLEOTIDE SEQUENCE [LARGE SCALE GENOMIC DNA]</scope>
    <source>
        <strain evidence="1 2">2789STDY5834876</strain>
    </source>
</reference>
<dbReference type="EMBL" id="CYZU01000083">
    <property type="protein sequence ID" value="CUP32606.1"/>
    <property type="molecule type" value="Genomic_DNA"/>
</dbReference>
<dbReference type="Proteomes" id="UP000095544">
    <property type="component" value="Unassembled WGS sequence"/>
</dbReference>
<gene>
    <name evidence="1" type="ORF">ERS852491_04863</name>
</gene>
<dbReference type="GeneID" id="93335578"/>
<evidence type="ECO:0000313" key="2">
    <source>
        <dbReference type="Proteomes" id="UP000095544"/>
    </source>
</evidence>
<sequence length="77" mass="8779">MRQYQVKETKEVNKIICNKCGKEIPVVNGHAEEGILSVDHTWGYFSNKDGERHSFDLCESCYDELLASFQIPAEIEG</sequence>
<accession>A0A174MBI0</accession>
<dbReference type="AlphaFoldDB" id="A0A174MBI0"/>
<organism evidence="1 2">
    <name type="scientific">Faecalicatena contorta</name>
    <dbReference type="NCBI Taxonomy" id="39482"/>
    <lineage>
        <taxon>Bacteria</taxon>
        <taxon>Bacillati</taxon>
        <taxon>Bacillota</taxon>
        <taxon>Clostridia</taxon>
        <taxon>Lachnospirales</taxon>
        <taxon>Lachnospiraceae</taxon>
        <taxon>Faecalicatena</taxon>
    </lineage>
</organism>